<evidence type="ECO:0000259" key="10">
    <source>
        <dbReference type="Pfam" id="PF02355"/>
    </source>
</evidence>
<dbReference type="InterPro" id="IPR022646">
    <property type="entry name" value="SecD/SecF_CS"/>
</dbReference>
<name>A0A091B200_9GAMM</name>
<feature type="domain" description="Protein export membrane protein SecD/SecF C-terminal" evidence="10">
    <location>
        <begin position="127"/>
        <end position="308"/>
    </location>
</feature>
<keyword evidence="5 9" id="KW-0653">Protein transport</keyword>
<dbReference type="GO" id="GO:0005886">
    <property type="term" value="C:plasma membrane"/>
    <property type="evidence" value="ECO:0007669"/>
    <property type="project" value="UniProtKB-SubCell"/>
</dbReference>
<comment type="subcellular location">
    <subcellularLocation>
        <location evidence="1 9">Cell membrane</location>
        <topology evidence="1 9">Multi-pass membrane protein</topology>
    </subcellularLocation>
</comment>
<evidence type="ECO:0000256" key="4">
    <source>
        <dbReference type="ARBA" id="ARBA00022692"/>
    </source>
</evidence>
<dbReference type="GO" id="GO:0043952">
    <property type="term" value="P:protein transport by the Sec complex"/>
    <property type="evidence" value="ECO:0007669"/>
    <property type="project" value="UniProtKB-UniRule"/>
</dbReference>
<evidence type="ECO:0000256" key="8">
    <source>
        <dbReference type="ARBA" id="ARBA00023136"/>
    </source>
</evidence>
<comment type="caution">
    <text evidence="11">The sequence shown here is derived from an EMBL/GenBank/DDBJ whole genome shotgun (WGS) entry which is preliminary data.</text>
</comment>
<evidence type="ECO:0000256" key="3">
    <source>
        <dbReference type="ARBA" id="ARBA00022475"/>
    </source>
</evidence>
<evidence type="ECO:0000256" key="7">
    <source>
        <dbReference type="ARBA" id="ARBA00023010"/>
    </source>
</evidence>
<keyword evidence="3 9" id="KW-1003">Cell membrane</keyword>
<dbReference type="PRINTS" id="PR01755">
    <property type="entry name" value="SECFTRNLCASE"/>
</dbReference>
<keyword evidence="6 9" id="KW-1133">Transmembrane helix</keyword>
<organism evidence="11 12">
    <name type="scientific">Arenimonas oryziterrae DSM 21050 = YC6267</name>
    <dbReference type="NCBI Taxonomy" id="1121015"/>
    <lineage>
        <taxon>Bacteria</taxon>
        <taxon>Pseudomonadati</taxon>
        <taxon>Pseudomonadota</taxon>
        <taxon>Gammaproteobacteria</taxon>
        <taxon>Lysobacterales</taxon>
        <taxon>Lysobacteraceae</taxon>
        <taxon>Arenimonas</taxon>
    </lineage>
</organism>
<dbReference type="InterPro" id="IPR055344">
    <property type="entry name" value="SecD_SecF_C_bact"/>
</dbReference>
<comment type="subunit">
    <text evidence="9">Forms a complex with SecD. Part of the essential Sec protein translocation apparatus which comprises SecA, SecYEG and auxiliary proteins SecDF-YajC and YidC.</text>
</comment>
<dbReference type="OrthoDB" id="9774769at2"/>
<protein>
    <recommendedName>
        <fullName evidence="9">Protein-export membrane protein SecF</fullName>
    </recommendedName>
</protein>
<evidence type="ECO:0000256" key="2">
    <source>
        <dbReference type="ARBA" id="ARBA00022448"/>
    </source>
</evidence>
<dbReference type="InterPro" id="IPR022813">
    <property type="entry name" value="SecD/SecF_arch_bac"/>
</dbReference>
<dbReference type="InterPro" id="IPR022645">
    <property type="entry name" value="SecD/SecF_bac"/>
</dbReference>
<proteinExistence type="inferred from homology"/>
<dbReference type="NCBIfam" id="TIGR00916">
    <property type="entry name" value="2A0604s01"/>
    <property type="match status" value="1"/>
</dbReference>
<keyword evidence="8 9" id="KW-0472">Membrane</keyword>
<dbReference type="PATRIC" id="fig|1121015.4.peg.503"/>
<dbReference type="eggNOG" id="COG0341">
    <property type="taxonomic scope" value="Bacteria"/>
</dbReference>
<dbReference type="GO" id="GO:0006605">
    <property type="term" value="P:protein targeting"/>
    <property type="evidence" value="ECO:0007669"/>
    <property type="project" value="UniProtKB-UniRule"/>
</dbReference>
<dbReference type="HAMAP" id="MF_01464_B">
    <property type="entry name" value="SecF_B"/>
    <property type="match status" value="1"/>
</dbReference>
<gene>
    <name evidence="9" type="primary">secF</name>
    <name evidence="11" type="ORF">N789_02550</name>
</gene>
<dbReference type="Pfam" id="PF02355">
    <property type="entry name" value="SecD_SecF_C"/>
    <property type="match status" value="1"/>
</dbReference>
<comment type="caution">
    <text evidence="9">Lacks conserved residue(s) required for the propagation of feature annotation.</text>
</comment>
<evidence type="ECO:0000256" key="6">
    <source>
        <dbReference type="ARBA" id="ARBA00022989"/>
    </source>
</evidence>
<keyword evidence="4 9" id="KW-0812">Transmembrane</keyword>
<comment type="similarity">
    <text evidence="9">Belongs to the SecD/SecF family. SecF subfamily.</text>
</comment>
<keyword evidence="12" id="KW-1185">Reference proteome</keyword>
<keyword evidence="7 9" id="KW-0811">Translocation</keyword>
<accession>A0A091B200</accession>
<comment type="function">
    <text evidence="9">Part of the Sec protein translocase complex. Interacts with the SecYEG preprotein conducting channel. SecDF uses the proton motive force (PMF) to complete protein translocation after the ATP-dependent function of SecA.</text>
</comment>
<dbReference type="GO" id="GO:0015450">
    <property type="term" value="F:protein-transporting ATPase activity"/>
    <property type="evidence" value="ECO:0007669"/>
    <property type="project" value="InterPro"/>
</dbReference>
<dbReference type="InterPro" id="IPR048634">
    <property type="entry name" value="SecD_SecF_C"/>
</dbReference>
<dbReference type="STRING" id="1121015.GCA_000420545_01455"/>
<dbReference type="NCBIfam" id="TIGR00966">
    <property type="entry name" value="transloc_SecF"/>
    <property type="match status" value="1"/>
</dbReference>
<dbReference type="InterPro" id="IPR005665">
    <property type="entry name" value="SecF_bac"/>
</dbReference>
<evidence type="ECO:0000256" key="9">
    <source>
        <dbReference type="HAMAP-Rule" id="MF_01464"/>
    </source>
</evidence>
<dbReference type="SUPFAM" id="SSF82866">
    <property type="entry name" value="Multidrug efflux transporter AcrB transmembrane domain"/>
    <property type="match status" value="1"/>
</dbReference>
<evidence type="ECO:0000256" key="1">
    <source>
        <dbReference type="ARBA" id="ARBA00004651"/>
    </source>
</evidence>
<dbReference type="RefSeq" id="WP_022969087.1">
    <property type="nucleotide sequence ID" value="NZ_ATVD01000002.1"/>
</dbReference>
<feature type="transmembrane region" description="Helical" evidence="9">
    <location>
        <begin position="284"/>
        <end position="309"/>
    </location>
</feature>
<evidence type="ECO:0000313" key="12">
    <source>
        <dbReference type="Proteomes" id="UP000029385"/>
    </source>
</evidence>
<dbReference type="PANTHER" id="PTHR30081">
    <property type="entry name" value="PROTEIN-EXPORT MEMBRANE PROTEIN SEC"/>
    <property type="match status" value="1"/>
</dbReference>
<feature type="transmembrane region" description="Helical" evidence="9">
    <location>
        <begin position="257"/>
        <end position="278"/>
    </location>
</feature>
<dbReference type="Proteomes" id="UP000029385">
    <property type="component" value="Unassembled WGS sequence"/>
</dbReference>
<reference evidence="11 12" key="1">
    <citation type="submission" date="2013-09" db="EMBL/GenBank/DDBJ databases">
        <title>Genome sequencing of Arenimonas oryziterrae.</title>
        <authorList>
            <person name="Chen F."/>
            <person name="Wang G."/>
        </authorList>
    </citation>
    <scope>NUCLEOTIDE SEQUENCE [LARGE SCALE GENOMIC DNA]</scope>
    <source>
        <strain evidence="11 12">YC6267</strain>
    </source>
</reference>
<dbReference type="GO" id="GO:0065002">
    <property type="term" value="P:intracellular protein transmembrane transport"/>
    <property type="evidence" value="ECO:0007669"/>
    <property type="project" value="UniProtKB-UniRule"/>
</dbReference>
<dbReference type="Gene3D" id="1.20.1640.10">
    <property type="entry name" value="Multidrug efflux transporter AcrB transmembrane domain"/>
    <property type="match status" value="1"/>
</dbReference>
<dbReference type="PANTHER" id="PTHR30081:SF8">
    <property type="entry name" value="PROTEIN TRANSLOCASE SUBUNIT SECF"/>
    <property type="match status" value="1"/>
</dbReference>
<sequence length="328" mass="35420">MEFFNPNSNVNFMGIRRWTVGLSVLLFLASIVSLSTRGLNLALDFTGGTLVEVIYAKPTEQSAVTASLAKIGMEKAVVQRFDSTNYAVRLSPKEVAELAEAVHAQPGDSTSLDSRNSQIATNLIKALTADGAQVTKKRSEYVGPQVGNDLAWGGLVAVVVVLVGIMIYIMMRFELKFAIATVVTELHDVVLTLGFFSLTGMEFDLAVLAAILAVDGYSVNDTIVVFDRVRELFKTTRNLQPIEVLNKAINSTLSRTIMTSLATALTVVALFLFGGPTLKGFSSALLIGIVVGTLSSIFFANPLLLWLGVTKQDLMPKAKEDAELARRP</sequence>
<dbReference type="AlphaFoldDB" id="A0A091B200"/>
<feature type="transmembrane region" description="Helical" evidence="9">
    <location>
        <begin position="150"/>
        <end position="170"/>
    </location>
</feature>
<dbReference type="Pfam" id="PF07549">
    <property type="entry name" value="Sec_GG"/>
    <property type="match status" value="1"/>
</dbReference>
<evidence type="ECO:0000256" key="5">
    <source>
        <dbReference type="ARBA" id="ARBA00022927"/>
    </source>
</evidence>
<evidence type="ECO:0000313" key="11">
    <source>
        <dbReference type="EMBL" id="KFN44919.1"/>
    </source>
</evidence>
<dbReference type="EMBL" id="AVCI01000001">
    <property type="protein sequence ID" value="KFN44919.1"/>
    <property type="molecule type" value="Genomic_DNA"/>
</dbReference>
<keyword evidence="2 9" id="KW-0813">Transport</keyword>